<dbReference type="GO" id="GO:0005879">
    <property type="term" value="C:axonemal microtubule"/>
    <property type="evidence" value="ECO:0007669"/>
    <property type="project" value="UniProtKB-UniRule"/>
</dbReference>
<keyword evidence="5" id="KW-1185">Reference proteome</keyword>
<proteinExistence type="inferred from homology"/>
<keyword evidence="1" id="KW-0677">Repeat</keyword>
<evidence type="ECO:0000256" key="2">
    <source>
        <dbReference type="ARBA" id="ARBA00022803"/>
    </source>
</evidence>
<dbReference type="AlphaFoldDB" id="A0A8J2PUN6"/>
<keyword evidence="2 3" id="KW-0802">TPR repeat</keyword>
<keyword evidence="3" id="KW-0966">Cell projection</keyword>
<comment type="caution">
    <text evidence="4">The sequence shown here is derived from an EMBL/GenBank/DDBJ whole genome shotgun (WGS) entry which is preliminary data.</text>
</comment>
<evidence type="ECO:0000256" key="3">
    <source>
        <dbReference type="RuleBase" id="RU367070"/>
    </source>
</evidence>
<dbReference type="GO" id="GO:0120170">
    <property type="term" value="F:intraciliary transport particle B binding"/>
    <property type="evidence" value="ECO:0007669"/>
    <property type="project" value="TreeGrafter"/>
</dbReference>
<evidence type="ECO:0000313" key="4">
    <source>
        <dbReference type="EMBL" id="CAG7838020.1"/>
    </source>
</evidence>
<sequence>MIREGEYTKAIYTMIKEQQYDEVIAVLEGQLDIHPSSREALSLLGYCYYHIQEFTRAHMVYEKLTCLCPSNDEYRLYHAQSLYNAGLYHEAMDATTQIENPLYKEHAIKLQAAIKYTTEALSEAKTLIEKFPPDVVDTDINRGCIHYKEGQYHEALDLFIKASRVIGYNSHLYYNIALTYYKQQNIPMAAKFIGEIIENEVGKNPELGVGVSTEGIDLPSVGNTYKLHQTALVEVFNLKAAIEYDLNNAIGAQEAMTDMPPRSQEEVDPITLHNQAILYLEEQSPAEGFEKLQYLLAQPTFPVETLQNLLLLYCKYECYDSAADLMADYSHLAYKFLSPFMYDFFDALITLQTSSEEAYRKFDELANRTSKTLRKLAKNAEKATSMSQDMHASRLCAEYEDVLATKYVPAVMAQARIFWDAELYQKVEKTFRKSVDFCRDIDVWKLNVAHVIFMQENKFREAGKFYHGLVRKNFNNILENSAVVLANLCVSYIMTGDNDKAEDLMRKIEREEEAIAYEHPDRKLYHLCIVNMVIGTLYCSKGNYDFGISRIIKSLEPYNKKLGTDTWFYAKRCFLSMIEKSVKNLTTVQPAVMMDCVTFLEQCEIFGRNVKTTLDVPNNCPPSLDDIESSKIKK</sequence>
<dbReference type="Pfam" id="PF12895">
    <property type="entry name" value="ANAPC3"/>
    <property type="match status" value="1"/>
</dbReference>
<name>A0A8J2PUN6_9HEXA</name>
<dbReference type="FunFam" id="1.25.40.10:FF:000186">
    <property type="entry name" value="Tetratricopeptide repeat domain 30A"/>
    <property type="match status" value="1"/>
</dbReference>
<accession>A0A8J2PUN6</accession>
<dbReference type="GO" id="GO:0030992">
    <property type="term" value="C:intraciliary transport particle B"/>
    <property type="evidence" value="ECO:0007669"/>
    <property type="project" value="TreeGrafter"/>
</dbReference>
<keyword evidence="3" id="KW-0970">Cilium biogenesis/degradation</keyword>
<dbReference type="GO" id="GO:0042073">
    <property type="term" value="P:intraciliary transport"/>
    <property type="evidence" value="ECO:0007669"/>
    <property type="project" value="UniProtKB-UniRule"/>
</dbReference>
<dbReference type="InterPro" id="IPR019734">
    <property type="entry name" value="TPR_rpt"/>
</dbReference>
<reference evidence="4" key="1">
    <citation type="submission" date="2021-06" db="EMBL/GenBank/DDBJ databases">
        <authorList>
            <person name="Hodson N. C."/>
            <person name="Mongue J. A."/>
            <person name="Jaron S. K."/>
        </authorList>
    </citation>
    <scope>NUCLEOTIDE SEQUENCE</scope>
</reference>
<dbReference type="PANTHER" id="PTHR20931:SF0">
    <property type="entry name" value="TETRATRICOPEPTIDE REPEAT PROTEIN 30"/>
    <property type="match status" value="1"/>
</dbReference>
<dbReference type="Proteomes" id="UP000708208">
    <property type="component" value="Unassembled WGS sequence"/>
</dbReference>
<comment type="subcellular location">
    <subcellularLocation>
        <location evidence="3">Cell projection</location>
        <location evidence="3">Cilium</location>
    </subcellularLocation>
</comment>
<dbReference type="EMBL" id="CAJVCH010571627">
    <property type="protein sequence ID" value="CAG7838020.1"/>
    <property type="molecule type" value="Genomic_DNA"/>
</dbReference>
<protein>
    <recommendedName>
        <fullName evidence="3">Tetratricopeptide repeat protein 30</fullName>
    </recommendedName>
</protein>
<comment type="function">
    <text evidence="3">Required for polyglutamylation of axonemal tubulin. Plays a role in anterograde intraflagellar transport (IFT), the process by which cilia precursors are transported from the base of the cilium to the site of their incorporation at the tip.</text>
</comment>
<dbReference type="OrthoDB" id="10249577at2759"/>
<evidence type="ECO:0000256" key="1">
    <source>
        <dbReference type="ARBA" id="ARBA00022737"/>
    </source>
</evidence>
<gene>
    <name evidence="4" type="ORF">AFUS01_LOCUS47040</name>
</gene>
<keyword evidence="3" id="KW-0969">Cilium</keyword>
<evidence type="ECO:0000313" key="5">
    <source>
        <dbReference type="Proteomes" id="UP000708208"/>
    </source>
</evidence>
<dbReference type="SMART" id="SM00028">
    <property type="entry name" value="TPR"/>
    <property type="match status" value="3"/>
</dbReference>
<organism evidence="4 5">
    <name type="scientific">Allacma fusca</name>
    <dbReference type="NCBI Taxonomy" id="39272"/>
    <lineage>
        <taxon>Eukaryota</taxon>
        <taxon>Metazoa</taxon>
        <taxon>Ecdysozoa</taxon>
        <taxon>Arthropoda</taxon>
        <taxon>Hexapoda</taxon>
        <taxon>Collembola</taxon>
        <taxon>Symphypleona</taxon>
        <taxon>Sminthuridae</taxon>
        <taxon>Allacma</taxon>
    </lineage>
</organism>
<dbReference type="PANTHER" id="PTHR20931">
    <property type="entry name" value="TETRATRICOPEPTIDE REPEAT PROTEIN 30"/>
    <property type="match status" value="1"/>
</dbReference>
<dbReference type="InterPro" id="IPR039941">
    <property type="entry name" value="TT30"/>
</dbReference>
<comment type="similarity">
    <text evidence="3">Belongs to the TTC30/dfy-1/fleer family.</text>
</comment>